<comment type="caution">
    <text evidence="8">The sequence shown here is derived from an EMBL/GenBank/DDBJ whole genome shotgun (WGS) entry which is preliminary data.</text>
</comment>
<feature type="transmembrane region" description="Helical" evidence="7">
    <location>
        <begin position="222"/>
        <end position="244"/>
    </location>
</feature>
<feature type="transmembrane region" description="Helical" evidence="7">
    <location>
        <begin position="279"/>
        <end position="297"/>
    </location>
</feature>
<proteinExistence type="inferred from homology"/>
<evidence type="ECO:0000313" key="8">
    <source>
        <dbReference type="EMBL" id="PWC16036.1"/>
    </source>
</evidence>
<accession>A0A2U1U2Z3</accession>
<evidence type="ECO:0000256" key="6">
    <source>
        <dbReference type="ARBA" id="ARBA00023136"/>
    </source>
</evidence>
<dbReference type="AlphaFoldDB" id="A0A2U1U2Z3"/>
<feature type="transmembrane region" description="Helical" evidence="7">
    <location>
        <begin position="21"/>
        <end position="40"/>
    </location>
</feature>
<keyword evidence="9" id="KW-1185">Reference proteome</keyword>
<evidence type="ECO:0000256" key="3">
    <source>
        <dbReference type="ARBA" id="ARBA00022475"/>
    </source>
</evidence>
<sequence>MIPLAALVPAGWRPSALLDKIPLLLFAALLLFLCLQAPYFLSWQNIAIILRQTAPLAILCFGLVCVIAGGGDDVVAGGIDLSLPAIAVLAVAIVSHGLTNGGDGYLWLTLSALCAALLAGGLNALLVVLVRLPPLLATLACSVALTGLTNLLTRQRRISVGDPAIVAFRDNSLQGLPLAVWFMLLVFVLFQFIVHHSRWGQHLQVAGGNTETAQMSGLSVRALVTGSYLLAALAAALASLTLLAQGSGSSPGTAEPLLLEMVLATFIGASFSRRRVVTIWGALLGALLVNALSNGLALLRVDIFWVGAIKGALILLVLGAASLQRRRRAS</sequence>
<feature type="transmembrane region" description="Helical" evidence="7">
    <location>
        <begin position="81"/>
        <end position="99"/>
    </location>
</feature>
<dbReference type="Proteomes" id="UP000296159">
    <property type="component" value="Unassembled WGS sequence"/>
</dbReference>
<dbReference type="EMBL" id="QDKH01000010">
    <property type="protein sequence ID" value="PWC16036.1"/>
    <property type="molecule type" value="Genomic_DNA"/>
</dbReference>
<name>A0A2U1U2Z3_9GAMM</name>
<evidence type="ECO:0000256" key="1">
    <source>
        <dbReference type="ARBA" id="ARBA00004429"/>
    </source>
</evidence>
<dbReference type="Pfam" id="PF02653">
    <property type="entry name" value="BPD_transp_2"/>
    <property type="match status" value="1"/>
</dbReference>
<feature type="transmembrane region" description="Helical" evidence="7">
    <location>
        <begin position="303"/>
        <end position="323"/>
    </location>
</feature>
<feature type="transmembrane region" description="Helical" evidence="7">
    <location>
        <begin position="173"/>
        <end position="194"/>
    </location>
</feature>
<feature type="transmembrane region" description="Helical" evidence="7">
    <location>
        <begin position="46"/>
        <end position="69"/>
    </location>
</feature>
<reference evidence="8 9" key="1">
    <citation type="submission" date="2018-04" db="EMBL/GenBank/DDBJ databases">
        <title>Brenneria corticis sp.nov.</title>
        <authorList>
            <person name="Li Y."/>
        </authorList>
    </citation>
    <scope>NUCLEOTIDE SEQUENCE [LARGE SCALE GENOMIC DNA]</scope>
    <source>
        <strain evidence="8 9">CFCC 11842</strain>
    </source>
</reference>
<keyword evidence="6 7" id="KW-0472">Membrane</keyword>
<organism evidence="8 9">
    <name type="scientific">Brenneria corticis</name>
    <dbReference type="NCBI Taxonomy" id="2173106"/>
    <lineage>
        <taxon>Bacteria</taxon>
        <taxon>Pseudomonadati</taxon>
        <taxon>Pseudomonadota</taxon>
        <taxon>Gammaproteobacteria</taxon>
        <taxon>Enterobacterales</taxon>
        <taxon>Pectobacteriaceae</taxon>
        <taxon>Brenneria</taxon>
    </lineage>
</organism>
<keyword evidence="5 7" id="KW-1133">Transmembrane helix</keyword>
<evidence type="ECO:0000313" key="9">
    <source>
        <dbReference type="Proteomes" id="UP000296159"/>
    </source>
</evidence>
<dbReference type="RefSeq" id="WP_136166491.1">
    <property type="nucleotide sequence ID" value="NZ_KZ819078.1"/>
</dbReference>
<dbReference type="GO" id="GO:0005886">
    <property type="term" value="C:plasma membrane"/>
    <property type="evidence" value="ECO:0007669"/>
    <property type="project" value="UniProtKB-SubCell"/>
</dbReference>
<evidence type="ECO:0000256" key="4">
    <source>
        <dbReference type="ARBA" id="ARBA00022692"/>
    </source>
</evidence>
<feature type="transmembrane region" description="Helical" evidence="7">
    <location>
        <begin position="105"/>
        <end position="128"/>
    </location>
</feature>
<dbReference type="PANTHER" id="PTHR32196">
    <property type="entry name" value="ABC TRANSPORTER PERMEASE PROTEIN YPHD-RELATED-RELATED"/>
    <property type="match status" value="1"/>
</dbReference>
<comment type="similarity">
    <text evidence="2">Belongs to the binding-protein-dependent transport system permease family. AraH/RbsC subfamily.</text>
</comment>
<gene>
    <name evidence="8" type="ORF">DDT56_11035</name>
</gene>
<feature type="transmembrane region" description="Helical" evidence="7">
    <location>
        <begin position="135"/>
        <end position="153"/>
    </location>
</feature>
<protein>
    <recommendedName>
        <fullName evidence="10">ABC transporter permease</fullName>
    </recommendedName>
</protein>
<dbReference type="PANTHER" id="PTHR32196:SF72">
    <property type="entry name" value="RIBOSE IMPORT PERMEASE PROTEIN RBSC"/>
    <property type="match status" value="1"/>
</dbReference>
<dbReference type="GO" id="GO:0022857">
    <property type="term" value="F:transmembrane transporter activity"/>
    <property type="evidence" value="ECO:0007669"/>
    <property type="project" value="InterPro"/>
</dbReference>
<keyword evidence="4 7" id="KW-0812">Transmembrane</keyword>
<evidence type="ECO:0000256" key="2">
    <source>
        <dbReference type="ARBA" id="ARBA00007942"/>
    </source>
</evidence>
<evidence type="ECO:0000256" key="7">
    <source>
        <dbReference type="SAM" id="Phobius"/>
    </source>
</evidence>
<comment type="subcellular location">
    <subcellularLocation>
        <location evidence="1">Cell inner membrane</location>
        <topology evidence="1">Multi-pass membrane protein</topology>
    </subcellularLocation>
</comment>
<evidence type="ECO:0008006" key="10">
    <source>
        <dbReference type="Google" id="ProtNLM"/>
    </source>
</evidence>
<dbReference type="InterPro" id="IPR001851">
    <property type="entry name" value="ABC_transp_permease"/>
</dbReference>
<keyword evidence="3" id="KW-1003">Cell membrane</keyword>
<evidence type="ECO:0000256" key="5">
    <source>
        <dbReference type="ARBA" id="ARBA00022989"/>
    </source>
</evidence>